<evidence type="ECO:0000313" key="1">
    <source>
        <dbReference type="EMBL" id="JAH54588.1"/>
    </source>
</evidence>
<protein>
    <submittedName>
        <fullName evidence="1">Uncharacterized protein</fullName>
    </submittedName>
</protein>
<name>A0A0E9TPC8_ANGAN</name>
<organism evidence="1">
    <name type="scientific">Anguilla anguilla</name>
    <name type="common">European freshwater eel</name>
    <name type="synonym">Muraena anguilla</name>
    <dbReference type="NCBI Taxonomy" id="7936"/>
    <lineage>
        <taxon>Eukaryota</taxon>
        <taxon>Metazoa</taxon>
        <taxon>Chordata</taxon>
        <taxon>Craniata</taxon>
        <taxon>Vertebrata</taxon>
        <taxon>Euteleostomi</taxon>
        <taxon>Actinopterygii</taxon>
        <taxon>Neopterygii</taxon>
        <taxon>Teleostei</taxon>
        <taxon>Anguilliformes</taxon>
        <taxon>Anguillidae</taxon>
        <taxon>Anguilla</taxon>
    </lineage>
</organism>
<proteinExistence type="predicted"/>
<accession>A0A0E9TPC8</accession>
<sequence length="54" mass="6593">MLFMQTCTYFPLNLCLKLITVYMFLALLFCRFKCFKLLLIVPSVLFFHKQYFKI</sequence>
<reference evidence="1" key="2">
    <citation type="journal article" date="2015" name="Fish Shellfish Immunol.">
        <title>Early steps in the European eel (Anguilla anguilla)-Vibrio vulnificus interaction in the gills: Role of the RtxA13 toxin.</title>
        <authorList>
            <person name="Callol A."/>
            <person name="Pajuelo D."/>
            <person name="Ebbesson L."/>
            <person name="Teles M."/>
            <person name="MacKenzie S."/>
            <person name="Amaro C."/>
        </authorList>
    </citation>
    <scope>NUCLEOTIDE SEQUENCE</scope>
</reference>
<reference evidence="1" key="1">
    <citation type="submission" date="2014-11" db="EMBL/GenBank/DDBJ databases">
        <authorList>
            <person name="Amaro Gonzalez C."/>
        </authorList>
    </citation>
    <scope>NUCLEOTIDE SEQUENCE</scope>
</reference>
<dbReference type="AlphaFoldDB" id="A0A0E9TPC8"/>
<dbReference type="EMBL" id="GBXM01053989">
    <property type="protein sequence ID" value="JAH54588.1"/>
    <property type="molecule type" value="Transcribed_RNA"/>
</dbReference>